<keyword evidence="3" id="KW-1185">Reference proteome</keyword>
<dbReference type="EMBL" id="KV088794">
    <property type="protein sequence ID" value="KZT76837.1"/>
    <property type="molecule type" value="Genomic_DNA"/>
</dbReference>
<feature type="compositionally biased region" description="Basic residues" evidence="1">
    <location>
        <begin position="40"/>
        <end position="52"/>
    </location>
</feature>
<dbReference type="AlphaFoldDB" id="A0A2Z6ZUA2"/>
<feature type="region of interest" description="Disordered" evidence="1">
    <location>
        <begin position="34"/>
        <end position="57"/>
    </location>
</feature>
<evidence type="ECO:0000313" key="3">
    <source>
        <dbReference type="Proteomes" id="UP000250235"/>
    </source>
</evidence>
<sequence>MKRSSREEATSYGDSEDGLVGDDVIGDVIQSQESAGSLLSRRKRKRRRRGPSRKLQCNQQMLFEDSKTIRKQQYFQSRAYLYQLLLCIQSLGNPVARREEAGEVKRFNQSQDSVAIFQQKRERSSSRLNSAGAKQLTNYEESRELDVNC</sequence>
<protein>
    <submittedName>
        <fullName evidence="2">Uncharacterized protein</fullName>
    </submittedName>
</protein>
<feature type="region of interest" description="Disordered" evidence="1">
    <location>
        <begin position="1"/>
        <end position="22"/>
    </location>
</feature>
<reference evidence="2 3" key="1">
    <citation type="journal article" date="2015" name="Proc. Natl. Acad. Sci. U.S.A.">
        <title>The resurrection genome of Boea hygrometrica: A blueprint for survival of dehydration.</title>
        <authorList>
            <person name="Xiao L."/>
            <person name="Yang G."/>
            <person name="Zhang L."/>
            <person name="Yang X."/>
            <person name="Zhao S."/>
            <person name="Ji Z."/>
            <person name="Zhou Q."/>
            <person name="Hu M."/>
            <person name="Wang Y."/>
            <person name="Chen M."/>
            <person name="Xu Y."/>
            <person name="Jin H."/>
            <person name="Xiao X."/>
            <person name="Hu G."/>
            <person name="Bao F."/>
            <person name="Hu Y."/>
            <person name="Wan P."/>
            <person name="Li L."/>
            <person name="Deng X."/>
            <person name="Kuang T."/>
            <person name="Xiang C."/>
            <person name="Zhu J.K."/>
            <person name="Oliver M.J."/>
            <person name="He Y."/>
        </authorList>
    </citation>
    <scope>NUCLEOTIDE SEQUENCE [LARGE SCALE GENOMIC DNA]</scope>
    <source>
        <strain evidence="3">cv. XS01</strain>
    </source>
</reference>
<gene>
    <name evidence="2" type="ORF">F511_46138</name>
</gene>
<name>A0A2Z6ZUA2_9LAMI</name>
<proteinExistence type="predicted"/>
<organism evidence="2 3">
    <name type="scientific">Dorcoceras hygrometricum</name>
    <dbReference type="NCBI Taxonomy" id="472368"/>
    <lineage>
        <taxon>Eukaryota</taxon>
        <taxon>Viridiplantae</taxon>
        <taxon>Streptophyta</taxon>
        <taxon>Embryophyta</taxon>
        <taxon>Tracheophyta</taxon>
        <taxon>Spermatophyta</taxon>
        <taxon>Magnoliopsida</taxon>
        <taxon>eudicotyledons</taxon>
        <taxon>Gunneridae</taxon>
        <taxon>Pentapetalae</taxon>
        <taxon>asterids</taxon>
        <taxon>lamiids</taxon>
        <taxon>Lamiales</taxon>
        <taxon>Gesneriaceae</taxon>
        <taxon>Didymocarpoideae</taxon>
        <taxon>Trichosporeae</taxon>
        <taxon>Loxocarpinae</taxon>
        <taxon>Dorcoceras</taxon>
    </lineage>
</organism>
<evidence type="ECO:0000313" key="2">
    <source>
        <dbReference type="EMBL" id="KZT76837.1"/>
    </source>
</evidence>
<dbReference type="Proteomes" id="UP000250235">
    <property type="component" value="Unassembled WGS sequence"/>
</dbReference>
<accession>A0A2Z6ZUA2</accession>
<evidence type="ECO:0000256" key="1">
    <source>
        <dbReference type="SAM" id="MobiDB-lite"/>
    </source>
</evidence>